<dbReference type="SUPFAM" id="SSF50129">
    <property type="entry name" value="GroES-like"/>
    <property type="match status" value="1"/>
</dbReference>
<keyword evidence="4" id="KW-1185">Reference proteome</keyword>
<dbReference type="Gene3D" id="3.90.180.10">
    <property type="entry name" value="Medium-chain alcohol dehydrogenases, catalytic domain"/>
    <property type="match status" value="1"/>
</dbReference>
<dbReference type="InterPro" id="IPR013149">
    <property type="entry name" value="ADH-like_C"/>
</dbReference>
<dbReference type="GO" id="GO:0016628">
    <property type="term" value="F:oxidoreductase activity, acting on the CH-CH group of donors, NAD or NADP as acceptor"/>
    <property type="evidence" value="ECO:0007669"/>
    <property type="project" value="InterPro"/>
</dbReference>
<evidence type="ECO:0000313" key="4">
    <source>
        <dbReference type="Proteomes" id="UP000002195"/>
    </source>
</evidence>
<keyword evidence="1" id="KW-0560">Oxidoreductase</keyword>
<dbReference type="OMA" id="YPIKNIH"/>
<protein>
    <submittedName>
        <fullName evidence="3">Zinc-containing alcohol dehydrogenase</fullName>
    </submittedName>
</protein>
<dbReference type="AlphaFoldDB" id="Q54LY4"/>
<evidence type="ECO:0000259" key="2">
    <source>
        <dbReference type="SMART" id="SM00829"/>
    </source>
</evidence>
<dbReference type="Proteomes" id="UP000002195">
    <property type="component" value="Unassembled WGS sequence"/>
</dbReference>
<gene>
    <name evidence="3" type="ORF">DDB_G0286305</name>
</gene>
<dbReference type="SMART" id="SM00829">
    <property type="entry name" value="PKS_ER"/>
    <property type="match status" value="1"/>
</dbReference>
<dbReference type="SMR" id="Q54LY4"/>
<organism evidence="3 4">
    <name type="scientific">Dictyostelium discoideum</name>
    <name type="common">Social amoeba</name>
    <dbReference type="NCBI Taxonomy" id="44689"/>
    <lineage>
        <taxon>Eukaryota</taxon>
        <taxon>Amoebozoa</taxon>
        <taxon>Evosea</taxon>
        <taxon>Eumycetozoa</taxon>
        <taxon>Dictyostelia</taxon>
        <taxon>Dictyosteliales</taxon>
        <taxon>Dictyosteliaceae</taxon>
        <taxon>Dictyostelium</taxon>
    </lineage>
</organism>
<dbReference type="PANTHER" id="PTHR43205">
    <property type="entry name" value="PROSTAGLANDIN REDUCTASE"/>
    <property type="match status" value="1"/>
</dbReference>
<dbReference type="VEuPathDB" id="AmoebaDB:DDB_G0286305"/>
<dbReference type="Gene3D" id="3.40.50.720">
    <property type="entry name" value="NAD(P)-binding Rossmann-like Domain"/>
    <property type="match status" value="1"/>
</dbReference>
<dbReference type="PhylomeDB" id="Q54LY4"/>
<dbReference type="RefSeq" id="XP_637847.1">
    <property type="nucleotide sequence ID" value="XM_632755.1"/>
</dbReference>
<dbReference type="FunFam" id="3.40.50.720:FF:000121">
    <property type="entry name" value="Prostaglandin reductase 2"/>
    <property type="match status" value="1"/>
</dbReference>
<accession>Q54LY4</accession>
<dbReference type="InterPro" id="IPR020843">
    <property type="entry name" value="ER"/>
</dbReference>
<comment type="caution">
    <text evidence="3">The sequence shown here is derived from an EMBL/GenBank/DDBJ whole genome shotgun (WGS) entry which is preliminary data.</text>
</comment>
<proteinExistence type="predicted"/>
<dbReference type="InterPro" id="IPR041694">
    <property type="entry name" value="ADH_N_2"/>
</dbReference>
<dbReference type="GeneID" id="8625561"/>
<dbReference type="EMBL" id="AAFI02000085">
    <property type="protein sequence ID" value="EAL64328.1"/>
    <property type="molecule type" value="Genomic_DNA"/>
</dbReference>
<dbReference type="PANTHER" id="PTHR43205:SF2">
    <property type="entry name" value="ZINC-CONTAINING ALCOHOL DEHYDROGENASE"/>
    <property type="match status" value="1"/>
</dbReference>
<reference evidence="3 4" key="1">
    <citation type="journal article" date="2005" name="Nature">
        <title>The genome of the social amoeba Dictyostelium discoideum.</title>
        <authorList>
            <consortium name="The Dictyostelium discoideum Sequencing Consortium"/>
            <person name="Eichinger L."/>
            <person name="Pachebat J.A."/>
            <person name="Glockner G."/>
            <person name="Rajandream M.A."/>
            <person name="Sucgang R."/>
            <person name="Berriman M."/>
            <person name="Song J."/>
            <person name="Olsen R."/>
            <person name="Szafranski K."/>
            <person name="Xu Q."/>
            <person name="Tunggal B."/>
            <person name="Kummerfeld S."/>
            <person name="Madera M."/>
            <person name="Konfortov B.A."/>
            <person name="Rivero F."/>
            <person name="Bankier A.T."/>
            <person name="Lehmann R."/>
            <person name="Hamlin N."/>
            <person name="Davies R."/>
            <person name="Gaudet P."/>
            <person name="Fey P."/>
            <person name="Pilcher K."/>
            <person name="Chen G."/>
            <person name="Saunders D."/>
            <person name="Sodergren E."/>
            <person name="Davis P."/>
            <person name="Kerhornou A."/>
            <person name="Nie X."/>
            <person name="Hall N."/>
            <person name="Anjard C."/>
            <person name="Hemphill L."/>
            <person name="Bason N."/>
            <person name="Farbrother P."/>
            <person name="Desany B."/>
            <person name="Just E."/>
            <person name="Morio T."/>
            <person name="Rost R."/>
            <person name="Churcher C."/>
            <person name="Cooper J."/>
            <person name="Haydock S."/>
            <person name="van Driessche N."/>
            <person name="Cronin A."/>
            <person name="Goodhead I."/>
            <person name="Muzny D."/>
            <person name="Mourier T."/>
            <person name="Pain A."/>
            <person name="Lu M."/>
            <person name="Harper D."/>
            <person name="Lindsay R."/>
            <person name="Hauser H."/>
            <person name="James K."/>
            <person name="Quiles M."/>
            <person name="Madan Babu M."/>
            <person name="Saito T."/>
            <person name="Buchrieser C."/>
            <person name="Wardroper A."/>
            <person name="Felder M."/>
            <person name="Thangavelu M."/>
            <person name="Johnson D."/>
            <person name="Knights A."/>
            <person name="Loulseged H."/>
            <person name="Mungall K."/>
            <person name="Oliver K."/>
            <person name="Price C."/>
            <person name="Quail M.A."/>
            <person name="Urushihara H."/>
            <person name="Hernandez J."/>
            <person name="Rabbinowitsch E."/>
            <person name="Steffen D."/>
            <person name="Sanders M."/>
            <person name="Ma J."/>
            <person name="Kohara Y."/>
            <person name="Sharp S."/>
            <person name="Simmonds M."/>
            <person name="Spiegler S."/>
            <person name="Tivey A."/>
            <person name="Sugano S."/>
            <person name="White B."/>
            <person name="Walker D."/>
            <person name="Woodward J."/>
            <person name="Winckler T."/>
            <person name="Tanaka Y."/>
            <person name="Shaulsky G."/>
            <person name="Schleicher M."/>
            <person name="Weinstock G."/>
            <person name="Rosenthal A."/>
            <person name="Cox E.C."/>
            <person name="Chisholm R.L."/>
            <person name="Gibbs R."/>
            <person name="Loomis W.F."/>
            <person name="Platzer M."/>
            <person name="Kay R.R."/>
            <person name="Williams J."/>
            <person name="Dear P.H."/>
            <person name="Noegel A.A."/>
            <person name="Barrell B."/>
            <person name="Kuspa A."/>
        </authorList>
    </citation>
    <scope>NUCLEOTIDE SEQUENCE [LARGE SCALE GENOMIC DNA]</scope>
    <source>
        <strain evidence="3 4">AX4</strain>
    </source>
</reference>
<dbReference type="InParanoid" id="Q54LY4"/>
<dbReference type="InterPro" id="IPR011032">
    <property type="entry name" value="GroES-like_sf"/>
</dbReference>
<dbReference type="dictyBase" id="DDB_G0286305"/>
<evidence type="ECO:0000313" key="3">
    <source>
        <dbReference type="EMBL" id="EAL64328.1"/>
    </source>
</evidence>
<dbReference type="CDD" id="cd05288">
    <property type="entry name" value="PGDH"/>
    <property type="match status" value="1"/>
</dbReference>
<dbReference type="KEGG" id="ddi:DDB_G0286305"/>
<dbReference type="SUPFAM" id="SSF51735">
    <property type="entry name" value="NAD(P)-binding Rossmann-fold domains"/>
    <property type="match status" value="1"/>
</dbReference>
<dbReference type="PaxDb" id="44689-DDB0231606"/>
<dbReference type="Pfam" id="PF00107">
    <property type="entry name" value="ADH_zinc_N"/>
    <property type="match status" value="1"/>
</dbReference>
<feature type="domain" description="Enoyl reductase (ER)" evidence="2">
    <location>
        <begin position="16"/>
        <end position="336"/>
    </location>
</feature>
<dbReference type="Pfam" id="PF16884">
    <property type="entry name" value="ADH_N_2"/>
    <property type="match status" value="1"/>
</dbReference>
<dbReference type="HOGENOM" id="CLU_026673_29_2_1"/>
<dbReference type="FunCoup" id="Q54LY4">
    <property type="interactions" value="19"/>
</dbReference>
<evidence type="ECO:0000256" key="1">
    <source>
        <dbReference type="ARBA" id="ARBA00023002"/>
    </source>
</evidence>
<dbReference type="eggNOG" id="KOG1196">
    <property type="taxonomic scope" value="Eukaryota"/>
</dbReference>
<sequence>MVLSKQIVLKNHIESGTPTLEDFEEKTFEFSIEELKNEEVVVKLEIVSPDPYMRGRMTTRKSYIPPFEIGKPIVGYAIGKVTKAGSASKYSVGDYIMGHLPWQSEFIYNSNSPYANKIDTTLAPLESFLSVLGMVGLTAYHGLKEIAEPKQGETMVISAAAGAVGQLVGQIGKIKGCRVVGIVGSEEKIKYIVDELGFDVGVNYNSPTYKDDIAKAIPNGVDIYWENVGGVVSDAIWPHLNKFARIPLCGVISQYNSTEKDVGPRIEGYLLKTSSKLQGFIVANYASKHAEALKELAQWYKSGQLKDRHTINNGFDQLVPSFLALFKGTNTGKMMVKL</sequence>
<dbReference type="InterPro" id="IPR036291">
    <property type="entry name" value="NAD(P)-bd_dom_sf"/>
</dbReference>
<dbReference type="InterPro" id="IPR045010">
    <property type="entry name" value="MDR_fam"/>
</dbReference>
<name>Q54LY4_DICDI</name>